<accession>A0ABP9B4V3</accession>
<comment type="caution">
    <text evidence="2">The sequence shown here is derived from an EMBL/GenBank/DDBJ whole genome shotgun (WGS) entry which is preliminary data.</text>
</comment>
<organism evidence="2 3">
    <name type="scientific">Lysobacter hankyongensis</name>
    <dbReference type="NCBI Taxonomy" id="1176535"/>
    <lineage>
        <taxon>Bacteria</taxon>
        <taxon>Pseudomonadati</taxon>
        <taxon>Pseudomonadota</taxon>
        <taxon>Gammaproteobacteria</taxon>
        <taxon>Lysobacterales</taxon>
        <taxon>Lysobacteraceae</taxon>
        <taxon>Lysobacter</taxon>
    </lineage>
</organism>
<dbReference type="EMBL" id="BAABJE010000005">
    <property type="protein sequence ID" value="GAA4789992.1"/>
    <property type="molecule type" value="Genomic_DNA"/>
</dbReference>
<gene>
    <name evidence="2" type="ORF">GCM10023307_14080</name>
</gene>
<feature type="region of interest" description="Disordered" evidence="1">
    <location>
        <begin position="131"/>
        <end position="159"/>
    </location>
</feature>
<evidence type="ECO:0000256" key="1">
    <source>
        <dbReference type="SAM" id="MobiDB-lite"/>
    </source>
</evidence>
<evidence type="ECO:0000313" key="3">
    <source>
        <dbReference type="Proteomes" id="UP001499959"/>
    </source>
</evidence>
<dbReference type="Proteomes" id="UP001499959">
    <property type="component" value="Unassembled WGS sequence"/>
</dbReference>
<dbReference type="RefSeq" id="WP_345302603.1">
    <property type="nucleotide sequence ID" value="NZ_BAABJE010000005.1"/>
</dbReference>
<proteinExistence type="predicted"/>
<protein>
    <submittedName>
        <fullName evidence="2">Uncharacterized protein</fullName>
    </submittedName>
</protein>
<reference evidence="3" key="1">
    <citation type="journal article" date="2019" name="Int. J. Syst. Evol. Microbiol.">
        <title>The Global Catalogue of Microorganisms (GCM) 10K type strain sequencing project: providing services to taxonomists for standard genome sequencing and annotation.</title>
        <authorList>
            <consortium name="The Broad Institute Genomics Platform"/>
            <consortium name="The Broad Institute Genome Sequencing Center for Infectious Disease"/>
            <person name="Wu L."/>
            <person name="Ma J."/>
        </authorList>
    </citation>
    <scope>NUCLEOTIDE SEQUENCE [LARGE SCALE GENOMIC DNA]</scope>
    <source>
        <strain evidence="3">JCM 18204</strain>
    </source>
</reference>
<keyword evidence="3" id="KW-1185">Reference proteome</keyword>
<name>A0ABP9B4V3_9GAMM</name>
<feature type="region of interest" description="Disordered" evidence="1">
    <location>
        <begin position="87"/>
        <end position="112"/>
    </location>
</feature>
<evidence type="ECO:0000313" key="2">
    <source>
        <dbReference type="EMBL" id="GAA4789992.1"/>
    </source>
</evidence>
<sequence length="240" mass="25191">MSIVPRIDTPCPLAADEQRTIDGHCGRCDREVHRLDTLDGDARRALFAAATGPLCVSYRAPASRAPRRVGRIGAAIAATLITATAYAADPSSPGTDAQAERAAPTTGSRIQRAEPRDLDEVLVIGAVNDPQDARLPEDTGVPALPVRGDTAPRTGSRIQRGEPRDLDEVLVIGAVNDPQDARLPADTSVPVLPVQEAALQDDDVLIMGGVSDPTAVEWVDVETAAPELPMVTDATTGDGR</sequence>